<feature type="transmembrane region" description="Helical" evidence="1">
    <location>
        <begin position="21"/>
        <end position="42"/>
    </location>
</feature>
<protein>
    <submittedName>
        <fullName evidence="2">Putative ovule protein</fullName>
    </submittedName>
</protein>
<name>A0A0V0HS44_SOLCH</name>
<keyword evidence="1" id="KW-1133">Transmembrane helix</keyword>
<sequence>MMNITYPNSHIRLKKTDKNEFLYLFVALNNCIQGFNHCRPVIVVDGSHLRGPYNGTFVAASTMDGAGMFHCVFECIFLILMLICM</sequence>
<feature type="transmembrane region" description="Helical" evidence="1">
    <location>
        <begin position="62"/>
        <end position="84"/>
    </location>
</feature>
<keyword evidence="1" id="KW-0812">Transmembrane</keyword>
<dbReference type="AlphaFoldDB" id="A0A0V0HS44"/>
<accession>A0A0V0HS44</accession>
<dbReference type="EMBL" id="GEDG01015818">
    <property type="protein sequence ID" value="JAP23119.1"/>
    <property type="molecule type" value="Transcribed_RNA"/>
</dbReference>
<evidence type="ECO:0000256" key="1">
    <source>
        <dbReference type="SAM" id="Phobius"/>
    </source>
</evidence>
<organism evidence="2">
    <name type="scientific">Solanum chacoense</name>
    <name type="common">Chaco potato</name>
    <dbReference type="NCBI Taxonomy" id="4108"/>
    <lineage>
        <taxon>Eukaryota</taxon>
        <taxon>Viridiplantae</taxon>
        <taxon>Streptophyta</taxon>
        <taxon>Embryophyta</taxon>
        <taxon>Tracheophyta</taxon>
        <taxon>Spermatophyta</taxon>
        <taxon>Magnoliopsida</taxon>
        <taxon>eudicotyledons</taxon>
        <taxon>Gunneridae</taxon>
        <taxon>Pentapetalae</taxon>
        <taxon>asterids</taxon>
        <taxon>lamiids</taxon>
        <taxon>Solanales</taxon>
        <taxon>Solanaceae</taxon>
        <taxon>Solanoideae</taxon>
        <taxon>Solaneae</taxon>
        <taxon>Solanum</taxon>
    </lineage>
</organism>
<proteinExistence type="predicted"/>
<keyword evidence="1" id="KW-0472">Membrane</keyword>
<reference evidence="2" key="1">
    <citation type="submission" date="2015-12" db="EMBL/GenBank/DDBJ databases">
        <title>Gene expression during late stages of embryo sac development: a critical building block for successful pollen-pistil interactions.</title>
        <authorList>
            <person name="Liu Y."/>
            <person name="Joly V."/>
            <person name="Sabar M."/>
            <person name="Matton D.P."/>
        </authorList>
    </citation>
    <scope>NUCLEOTIDE SEQUENCE</scope>
</reference>
<evidence type="ECO:0000313" key="2">
    <source>
        <dbReference type="EMBL" id="JAP23119.1"/>
    </source>
</evidence>